<reference evidence="1 2" key="1">
    <citation type="submission" date="2020-08" db="EMBL/GenBank/DDBJ databases">
        <title>Sphingobacterium sp. DN00404 isolated from aquaculture water.</title>
        <authorList>
            <person name="Zhang M."/>
        </authorList>
    </citation>
    <scope>NUCLEOTIDE SEQUENCE [LARGE SCALE GENOMIC DNA]</scope>
    <source>
        <strain evidence="1 2">KCTC 42746</strain>
    </source>
</reference>
<gene>
    <name evidence="1" type="ORF">H8B21_07395</name>
</gene>
<dbReference type="CDD" id="cd12105">
    <property type="entry name" value="HmuY"/>
    <property type="match status" value="1"/>
</dbReference>
<dbReference type="PROSITE" id="PS51257">
    <property type="entry name" value="PROKAR_LIPOPROTEIN"/>
    <property type="match status" value="1"/>
</dbReference>
<evidence type="ECO:0008006" key="3">
    <source>
        <dbReference type="Google" id="ProtNLM"/>
    </source>
</evidence>
<comment type="caution">
    <text evidence="1">The sequence shown here is derived from an EMBL/GenBank/DDBJ whole genome shotgun (WGS) entry which is preliminary data.</text>
</comment>
<organism evidence="1 2">
    <name type="scientific">Sphingobacterium chuzhouense</name>
    <dbReference type="NCBI Taxonomy" id="1742264"/>
    <lineage>
        <taxon>Bacteria</taxon>
        <taxon>Pseudomonadati</taxon>
        <taxon>Bacteroidota</taxon>
        <taxon>Sphingobacteriia</taxon>
        <taxon>Sphingobacteriales</taxon>
        <taxon>Sphingobacteriaceae</taxon>
        <taxon>Sphingobacterium</taxon>
    </lineage>
</organism>
<keyword evidence="2" id="KW-1185">Reference proteome</keyword>
<dbReference type="EMBL" id="JACNYL010000002">
    <property type="protein sequence ID" value="MBD1421393.1"/>
    <property type="molecule type" value="Genomic_DNA"/>
</dbReference>
<sequence length="357" mass="39033">MNVNKLKRGAIALLILAAITSCKKDDPFTPLEPIEGTIVAEVGEELRNQIYLDLSEGKTTTIPVNSWDIAFQSEGGFAVKVNSAKKSGVWNTGQTNFNAVTAPSTTPGAFKFDNAADELGGTAIGSWGNNSVSEKTVYVIDLGLNPPSSTTGIGYKKFIIEGLTNNTYTVRYANLDGTGERTVEIPLNKNKNYTFYSFQTNAVVEIEPDKGKWDLLITGYTRPGGGPPPFSFVVGVGAMVNTYGGVRVALDNPGAHLEDTDNPEAPVNTFPSSNSRYDDITVADYTALAPLDYQLAIGSGWYQILQPHRDGNYKVYDWKTYIVKDVDGRYFKMRFIAYKGGPNITTGYPTFEYKEIQ</sequence>
<proteinExistence type="predicted"/>
<dbReference type="Proteomes" id="UP000651112">
    <property type="component" value="Unassembled WGS sequence"/>
</dbReference>
<name>A0ABR7XQE2_9SPHI</name>
<dbReference type="RefSeq" id="WP_190313166.1">
    <property type="nucleotide sequence ID" value="NZ_JACNYL010000002.1"/>
</dbReference>
<evidence type="ECO:0000313" key="2">
    <source>
        <dbReference type="Proteomes" id="UP000651112"/>
    </source>
</evidence>
<protein>
    <recommendedName>
        <fullName evidence="3">HmuY protein</fullName>
    </recommendedName>
</protein>
<evidence type="ECO:0000313" key="1">
    <source>
        <dbReference type="EMBL" id="MBD1421393.1"/>
    </source>
</evidence>
<dbReference type="Pfam" id="PF14064">
    <property type="entry name" value="HmuY"/>
    <property type="match status" value="2"/>
</dbReference>
<accession>A0ABR7XQE2</accession>
<dbReference type="InterPro" id="IPR025921">
    <property type="entry name" value="HmuY"/>
</dbReference>